<dbReference type="Gene3D" id="3.40.50.720">
    <property type="entry name" value="NAD(P)-binding Rossmann-like Domain"/>
    <property type="match status" value="1"/>
</dbReference>
<dbReference type="Gene3D" id="3.90.25.10">
    <property type="entry name" value="UDP-galactose 4-epimerase, domain 1"/>
    <property type="match status" value="1"/>
</dbReference>
<keyword evidence="7 10" id="KW-0520">NAD</keyword>
<dbReference type="UniPathway" id="UPA00214"/>
<dbReference type="PANTHER" id="PTHR43725">
    <property type="entry name" value="UDP-GLUCOSE 4-EPIMERASE"/>
    <property type="match status" value="1"/>
</dbReference>
<gene>
    <name evidence="12" type="ORF">A2154_00150</name>
</gene>
<evidence type="ECO:0000256" key="5">
    <source>
        <dbReference type="ARBA" id="ARBA00013189"/>
    </source>
</evidence>
<comment type="catalytic activity">
    <reaction evidence="1 10">
        <text>UDP-alpha-D-glucose = UDP-alpha-D-galactose</text>
        <dbReference type="Rhea" id="RHEA:22168"/>
        <dbReference type="ChEBI" id="CHEBI:58885"/>
        <dbReference type="ChEBI" id="CHEBI:66914"/>
        <dbReference type="EC" id="5.1.3.2"/>
    </reaction>
</comment>
<comment type="similarity">
    <text evidence="4 10">Belongs to the NAD(P)-dependent epimerase/dehydratase family.</text>
</comment>
<dbReference type="InterPro" id="IPR005886">
    <property type="entry name" value="UDP_G4E"/>
</dbReference>
<name>A0A1F5ZCT8_9BACT</name>
<reference evidence="12 13" key="1">
    <citation type="journal article" date="2016" name="Nat. Commun.">
        <title>Thousands of microbial genomes shed light on interconnected biogeochemical processes in an aquifer system.</title>
        <authorList>
            <person name="Anantharaman K."/>
            <person name="Brown C.T."/>
            <person name="Hug L.A."/>
            <person name="Sharon I."/>
            <person name="Castelle C.J."/>
            <person name="Probst A.J."/>
            <person name="Thomas B.C."/>
            <person name="Singh A."/>
            <person name="Wilkins M.J."/>
            <person name="Karaoz U."/>
            <person name="Brodie E.L."/>
            <person name="Williams K.H."/>
            <person name="Hubbard S.S."/>
            <person name="Banfield J.F."/>
        </authorList>
    </citation>
    <scope>NUCLEOTIDE SEQUENCE [LARGE SCALE GENOMIC DNA]</scope>
</reference>
<evidence type="ECO:0000256" key="1">
    <source>
        <dbReference type="ARBA" id="ARBA00000083"/>
    </source>
</evidence>
<evidence type="ECO:0000256" key="6">
    <source>
        <dbReference type="ARBA" id="ARBA00018569"/>
    </source>
</evidence>
<comment type="caution">
    <text evidence="12">The sequence shown here is derived from an EMBL/GenBank/DDBJ whole genome shotgun (WGS) entry which is preliminary data.</text>
</comment>
<evidence type="ECO:0000256" key="3">
    <source>
        <dbReference type="ARBA" id="ARBA00004947"/>
    </source>
</evidence>
<evidence type="ECO:0000256" key="9">
    <source>
        <dbReference type="ARBA" id="ARBA00023277"/>
    </source>
</evidence>
<dbReference type="Proteomes" id="UP000176854">
    <property type="component" value="Unassembled WGS sequence"/>
</dbReference>
<evidence type="ECO:0000256" key="4">
    <source>
        <dbReference type="ARBA" id="ARBA00007637"/>
    </source>
</evidence>
<proteinExistence type="inferred from homology"/>
<evidence type="ECO:0000313" key="12">
    <source>
        <dbReference type="EMBL" id="OGG10123.1"/>
    </source>
</evidence>
<evidence type="ECO:0000256" key="8">
    <source>
        <dbReference type="ARBA" id="ARBA00023235"/>
    </source>
</evidence>
<comment type="cofactor">
    <cofactor evidence="2 10">
        <name>NAD(+)</name>
        <dbReference type="ChEBI" id="CHEBI:57540"/>
    </cofactor>
</comment>
<dbReference type="AlphaFoldDB" id="A0A1F5ZCT8"/>
<dbReference type="EC" id="5.1.3.2" evidence="5 10"/>
<feature type="domain" description="NAD-dependent epimerase/dehydratase" evidence="11">
    <location>
        <begin position="3"/>
        <end position="249"/>
    </location>
</feature>
<sequence>MNILITGGAGYIGSITNNLLQQSGHHTVVFDNLQNGCRSAIGKTDFIWGDLKNKSDIENAFQMYRYDAVIHFAALALARESMEQPYRYYENNILGGINLLEFMNRYHCRNIVFSSTCAVYGYPNKLPVTENESYKPVSVYGSSKRMFEEIIEWYTKIHKINAAILRYFNAAGALPDGSLGEDHRPESHIIPILIKTALSGGQFNLFGADYQTPDGTCVRDYIHVLDLARAHLEALGYLMEKNMSVTVNLGIGHGYSNLEVLRTTEKVTGKKIPYKVVARRRGDPDSIYADNTKAKQILNWKPEFKTLESIIKTAYIWHKNHPKGFDNDKT</sequence>
<evidence type="ECO:0000313" key="13">
    <source>
        <dbReference type="Proteomes" id="UP000176854"/>
    </source>
</evidence>
<evidence type="ECO:0000256" key="7">
    <source>
        <dbReference type="ARBA" id="ARBA00023027"/>
    </source>
</evidence>
<dbReference type="PANTHER" id="PTHR43725:SF53">
    <property type="entry name" value="UDP-ARABINOSE 4-EPIMERASE 1"/>
    <property type="match status" value="1"/>
</dbReference>
<comment type="pathway">
    <text evidence="3 10">Carbohydrate metabolism; galactose metabolism.</text>
</comment>
<dbReference type="CDD" id="cd05247">
    <property type="entry name" value="UDP_G4E_1_SDR_e"/>
    <property type="match status" value="1"/>
</dbReference>
<dbReference type="EMBL" id="MFJC01000004">
    <property type="protein sequence ID" value="OGG10123.1"/>
    <property type="molecule type" value="Genomic_DNA"/>
</dbReference>
<dbReference type="NCBIfam" id="TIGR01179">
    <property type="entry name" value="galE"/>
    <property type="match status" value="1"/>
</dbReference>
<evidence type="ECO:0000259" key="11">
    <source>
        <dbReference type="Pfam" id="PF01370"/>
    </source>
</evidence>
<organism evidence="12 13">
    <name type="scientific">Candidatus Gottesmanbacteria bacterium RBG_16_43_7</name>
    <dbReference type="NCBI Taxonomy" id="1798373"/>
    <lineage>
        <taxon>Bacteria</taxon>
        <taxon>Candidatus Gottesmaniibacteriota</taxon>
    </lineage>
</organism>
<keyword evidence="8 10" id="KW-0413">Isomerase</keyword>
<comment type="subunit">
    <text evidence="10">Homodimer.</text>
</comment>
<dbReference type="InterPro" id="IPR001509">
    <property type="entry name" value="Epimerase_deHydtase"/>
</dbReference>
<dbReference type="SUPFAM" id="SSF51735">
    <property type="entry name" value="NAD(P)-binding Rossmann-fold domains"/>
    <property type="match status" value="1"/>
</dbReference>
<dbReference type="GO" id="GO:0033499">
    <property type="term" value="P:galactose catabolic process via UDP-galactose, Leloir pathway"/>
    <property type="evidence" value="ECO:0007669"/>
    <property type="project" value="TreeGrafter"/>
</dbReference>
<evidence type="ECO:0000256" key="2">
    <source>
        <dbReference type="ARBA" id="ARBA00001911"/>
    </source>
</evidence>
<protein>
    <recommendedName>
        <fullName evidence="6 10">UDP-glucose 4-epimerase</fullName>
        <ecNumber evidence="5 10">5.1.3.2</ecNumber>
    </recommendedName>
</protein>
<dbReference type="STRING" id="1798373.A2154_00150"/>
<keyword evidence="9 10" id="KW-0119">Carbohydrate metabolism</keyword>
<accession>A0A1F5ZCT8</accession>
<dbReference type="Pfam" id="PF01370">
    <property type="entry name" value="Epimerase"/>
    <property type="match status" value="1"/>
</dbReference>
<dbReference type="InterPro" id="IPR036291">
    <property type="entry name" value="NAD(P)-bd_dom_sf"/>
</dbReference>
<dbReference type="GO" id="GO:0003978">
    <property type="term" value="F:UDP-glucose 4-epimerase activity"/>
    <property type="evidence" value="ECO:0007669"/>
    <property type="project" value="UniProtKB-UniRule"/>
</dbReference>
<evidence type="ECO:0000256" key="10">
    <source>
        <dbReference type="RuleBase" id="RU366046"/>
    </source>
</evidence>